<organism evidence="1 2">
    <name type="scientific">Providencia burhodogranariea DSM 19968</name>
    <dbReference type="NCBI Taxonomy" id="1141662"/>
    <lineage>
        <taxon>Bacteria</taxon>
        <taxon>Pseudomonadati</taxon>
        <taxon>Pseudomonadota</taxon>
        <taxon>Gammaproteobacteria</taxon>
        <taxon>Enterobacterales</taxon>
        <taxon>Morganellaceae</taxon>
        <taxon>Providencia</taxon>
    </lineage>
</organism>
<dbReference type="PATRIC" id="fig|1141662.3.peg.2356"/>
<dbReference type="OrthoDB" id="6043530at2"/>
<accession>K8WJG4</accession>
<evidence type="ECO:0000313" key="2">
    <source>
        <dbReference type="Proteomes" id="UP000009336"/>
    </source>
</evidence>
<dbReference type="Proteomes" id="UP000009336">
    <property type="component" value="Unassembled WGS sequence"/>
</dbReference>
<dbReference type="EMBL" id="AKKL01000032">
    <property type="protein sequence ID" value="EKT60684.1"/>
    <property type="molecule type" value="Genomic_DNA"/>
</dbReference>
<name>K8WJG4_9GAMM</name>
<evidence type="ECO:0000313" key="1">
    <source>
        <dbReference type="EMBL" id="EKT60684.1"/>
    </source>
</evidence>
<keyword evidence="2" id="KW-1185">Reference proteome</keyword>
<sequence>MTLGQINKINTVWHTVKAHGAPFIVQTPNQKLLTGKAGATVFANNIKQVYSVNFMSCYSANGGHFSNAQMLSNALNVPVKGYYGKVNMVSSQISGHNKVFKPQSNLKSKVCGVGNTLLGSIVKPPVKALLFFKKHLHI</sequence>
<dbReference type="HOGENOM" id="CLU_1892472_0_0_6"/>
<dbReference type="eggNOG" id="ENOG5031J1E">
    <property type="taxonomic scope" value="Bacteria"/>
</dbReference>
<gene>
    <name evidence="1" type="ORF">OOA_11628</name>
</gene>
<dbReference type="AlphaFoldDB" id="K8WJG4"/>
<comment type="caution">
    <text evidence="1">The sequence shown here is derived from an EMBL/GenBank/DDBJ whole genome shotgun (WGS) entry which is preliminary data.</text>
</comment>
<dbReference type="RefSeq" id="WP_008912324.1">
    <property type="nucleotide sequence ID" value="NZ_KB233223.1"/>
</dbReference>
<protein>
    <submittedName>
        <fullName evidence="1">Uncharacterized protein</fullName>
    </submittedName>
</protein>
<reference evidence="1 2" key="1">
    <citation type="journal article" date="2012" name="BMC Genomics">
        <title>Comparative genomics of bacteria in the genus Providencia isolated from wild Drosophila melanogaster.</title>
        <authorList>
            <person name="Galac M.R."/>
            <person name="Lazzaro B.P."/>
        </authorList>
    </citation>
    <scope>NUCLEOTIDE SEQUENCE [LARGE SCALE GENOMIC DNA]</scope>
    <source>
        <strain evidence="1 2">DSM 19968</strain>
    </source>
</reference>
<proteinExistence type="predicted"/>